<dbReference type="STRING" id="336963.C4JE46"/>
<evidence type="ECO:0000256" key="1">
    <source>
        <dbReference type="SAM" id="MobiDB-lite"/>
    </source>
</evidence>
<feature type="compositionally biased region" description="Polar residues" evidence="1">
    <location>
        <begin position="1"/>
        <end position="10"/>
    </location>
</feature>
<dbReference type="AlphaFoldDB" id="C4JE46"/>
<evidence type="ECO:0000313" key="2">
    <source>
        <dbReference type="EMBL" id="EEP75624.1"/>
    </source>
</evidence>
<dbReference type="HOGENOM" id="CLU_869308_0_0_1"/>
<dbReference type="PANTHER" id="PTHR24030">
    <property type="entry name" value="PROTEIN CMSS1"/>
    <property type="match status" value="1"/>
</dbReference>
<accession>C4JE46</accession>
<dbReference type="eggNOG" id="KOG3089">
    <property type="taxonomic scope" value="Eukaryota"/>
</dbReference>
<dbReference type="KEGG" id="ure:UREG_00470"/>
<name>C4JE46_UNCRE</name>
<dbReference type="InParanoid" id="C4JE46"/>
<dbReference type="Pfam" id="PF14617">
    <property type="entry name" value="CMS1"/>
    <property type="match status" value="1"/>
</dbReference>
<dbReference type="Proteomes" id="UP000002058">
    <property type="component" value="Unassembled WGS sequence"/>
</dbReference>
<dbReference type="PANTHER" id="PTHR24030:SF0">
    <property type="entry name" value="PROTEIN CMSS1"/>
    <property type="match status" value="1"/>
</dbReference>
<dbReference type="GO" id="GO:0030686">
    <property type="term" value="C:90S preribosome"/>
    <property type="evidence" value="ECO:0007669"/>
    <property type="project" value="TreeGrafter"/>
</dbReference>
<dbReference type="InterPro" id="IPR032704">
    <property type="entry name" value="Cms1"/>
</dbReference>
<dbReference type="EMBL" id="CH476615">
    <property type="protein sequence ID" value="EEP75624.1"/>
    <property type="molecule type" value="Genomic_DNA"/>
</dbReference>
<sequence length="320" mass="35474">MASSLIATSTKVKRKRGRENDEDTADKTVPVTTSAERARRKRKKQKKAKQPADDVKDADKKDSIDESIGKMDGKLLADYLAQKAKRHNKDLTAVELDDIYVPDYAFTDTTLWESPRTLENLPAFLKKYSPKKGSLLSQAAEANGSPHTLLVTLAGLRAADLTRALRQFQNQDCAVAKLFAKHIKLAESQEFVKKTRELKRCGRVGIGIGTPVRLNDLIDTADGYYWARRFIMCTSRPSGIFELPRGASALEPFGGSQSHLMCESLHLSPRISKAHLDTLRAKNLATGSAAPTIVVGTVSGLVKRRLSHRLVHRPLRAQYL</sequence>
<protein>
    <recommendedName>
        <fullName evidence="4">Protein CMS1</fullName>
    </recommendedName>
</protein>
<feature type="region of interest" description="Disordered" evidence="1">
    <location>
        <begin position="1"/>
        <end position="62"/>
    </location>
</feature>
<keyword evidence="3" id="KW-1185">Reference proteome</keyword>
<gene>
    <name evidence="2" type="ORF">UREG_00470</name>
</gene>
<feature type="compositionally biased region" description="Basic residues" evidence="1">
    <location>
        <begin position="38"/>
        <end position="49"/>
    </location>
</feature>
<dbReference type="RefSeq" id="XP_002540957.1">
    <property type="nucleotide sequence ID" value="XM_002540911.1"/>
</dbReference>
<organism evidence="2 3">
    <name type="scientific">Uncinocarpus reesii (strain UAMH 1704)</name>
    <dbReference type="NCBI Taxonomy" id="336963"/>
    <lineage>
        <taxon>Eukaryota</taxon>
        <taxon>Fungi</taxon>
        <taxon>Dikarya</taxon>
        <taxon>Ascomycota</taxon>
        <taxon>Pezizomycotina</taxon>
        <taxon>Eurotiomycetes</taxon>
        <taxon>Eurotiomycetidae</taxon>
        <taxon>Onygenales</taxon>
        <taxon>Onygenaceae</taxon>
        <taxon>Uncinocarpus</taxon>
    </lineage>
</organism>
<dbReference type="GO" id="GO:0005634">
    <property type="term" value="C:nucleus"/>
    <property type="evidence" value="ECO:0007669"/>
    <property type="project" value="TreeGrafter"/>
</dbReference>
<evidence type="ECO:0000313" key="3">
    <source>
        <dbReference type="Proteomes" id="UP000002058"/>
    </source>
</evidence>
<dbReference type="GeneID" id="8437268"/>
<dbReference type="VEuPathDB" id="FungiDB:UREG_00470"/>
<evidence type="ECO:0008006" key="4">
    <source>
        <dbReference type="Google" id="ProtNLM"/>
    </source>
</evidence>
<reference evidence="3" key="1">
    <citation type="journal article" date="2009" name="Genome Res.">
        <title>Comparative genomic analyses of the human fungal pathogens Coccidioides and their relatives.</title>
        <authorList>
            <person name="Sharpton T.J."/>
            <person name="Stajich J.E."/>
            <person name="Rounsley S.D."/>
            <person name="Gardner M.J."/>
            <person name="Wortman J.R."/>
            <person name="Jordar V.S."/>
            <person name="Maiti R."/>
            <person name="Kodira C.D."/>
            <person name="Neafsey D.E."/>
            <person name="Zeng Q."/>
            <person name="Hung C.-Y."/>
            <person name="McMahan C."/>
            <person name="Muszewska A."/>
            <person name="Grynberg M."/>
            <person name="Mandel M.A."/>
            <person name="Kellner E.M."/>
            <person name="Barker B.M."/>
            <person name="Galgiani J.N."/>
            <person name="Orbach M.J."/>
            <person name="Kirkland T.N."/>
            <person name="Cole G.T."/>
            <person name="Henn M.R."/>
            <person name="Birren B.W."/>
            <person name="Taylor J.W."/>
        </authorList>
    </citation>
    <scope>NUCLEOTIDE SEQUENCE [LARGE SCALE GENOMIC DNA]</scope>
    <source>
        <strain evidence="3">UAMH 1704</strain>
    </source>
</reference>
<dbReference type="OrthoDB" id="1929311at2759"/>
<feature type="compositionally biased region" description="Basic and acidic residues" evidence="1">
    <location>
        <begin position="50"/>
        <end position="62"/>
    </location>
</feature>
<proteinExistence type="predicted"/>